<dbReference type="RefSeq" id="XP_055867756.1">
    <property type="nucleotide sequence ID" value="XM_056011781.1"/>
</dbReference>
<gene>
    <name evidence="4" type="primary">LOC106050666</name>
</gene>
<dbReference type="GO" id="GO:0005319">
    <property type="term" value="F:lipid transporter activity"/>
    <property type="evidence" value="ECO:0007669"/>
    <property type="project" value="TreeGrafter"/>
</dbReference>
<feature type="domain" description="MD-2-related lipid-recognition" evidence="2">
    <location>
        <begin position="94"/>
        <end position="234"/>
    </location>
</feature>
<dbReference type="InterPro" id="IPR036846">
    <property type="entry name" value="GM2-AP_sf"/>
</dbReference>
<evidence type="ECO:0000313" key="3">
    <source>
        <dbReference type="Proteomes" id="UP001165740"/>
    </source>
</evidence>
<dbReference type="InterPro" id="IPR003172">
    <property type="entry name" value="ML_dom"/>
</dbReference>
<proteinExistence type="predicted"/>
<keyword evidence="1" id="KW-0732">Signal</keyword>
<reference evidence="4" key="1">
    <citation type="submission" date="2025-08" db="UniProtKB">
        <authorList>
            <consortium name="RefSeq"/>
        </authorList>
    </citation>
    <scope>IDENTIFICATION</scope>
</reference>
<name>A0A9W2YYA9_BIOGL</name>
<dbReference type="Gene3D" id="2.70.220.10">
    <property type="entry name" value="Ganglioside GM2 activator"/>
    <property type="match status" value="1"/>
</dbReference>
<evidence type="ECO:0000256" key="1">
    <source>
        <dbReference type="ARBA" id="ARBA00022729"/>
    </source>
</evidence>
<evidence type="ECO:0000313" key="4">
    <source>
        <dbReference type="RefSeq" id="XP_055867756.1"/>
    </source>
</evidence>
<dbReference type="InterPro" id="IPR028996">
    <property type="entry name" value="GM2-AP"/>
</dbReference>
<dbReference type="GO" id="GO:0006689">
    <property type="term" value="P:ganglioside catabolic process"/>
    <property type="evidence" value="ECO:0007669"/>
    <property type="project" value="InterPro"/>
</dbReference>
<dbReference type="AlphaFoldDB" id="A0A9W2YYA9"/>
<dbReference type="OrthoDB" id="6409159at2759"/>
<accession>A0A9W2YYA9</accession>
<dbReference type="Proteomes" id="UP001165740">
    <property type="component" value="Chromosome 15"/>
</dbReference>
<dbReference type="GeneID" id="106050666"/>
<sequence length="239" mass="26859">MSTARRVTFDQTRNGFKSLAVVGACLLTFAFSSAWSLLEEEKSDIKWPKGMEPLTDRLAGLRNKLQAKNDKSYDEFLSPLRWPFPSGELLKYTLEKCDPNTEIVKIDSLKLDPDPIPTKGEMTVYIDFTVDEDVNPPIKLDLEVSRREYGTWIAISCTGHVGSCTYDNVCPMLQNLCPADVAGELPCKCPLKKGNYKFSKKVSMKLKDYIAGSYQVVVKASNNEKNLACYKATFSIKRT</sequence>
<protein>
    <submittedName>
        <fullName evidence="4">Ganglioside GM2 activator-like</fullName>
    </submittedName>
</protein>
<organism evidence="3 4">
    <name type="scientific">Biomphalaria glabrata</name>
    <name type="common">Bloodfluke planorb</name>
    <name type="synonym">Freshwater snail</name>
    <dbReference type="NCBI Taxonomy" id="6526"/>
    <lineage>
        <taxon>Eukaryota</taxon>
        <taxon>Metazoa</taxon>
        <taxon>Spiralia</taxon>
        <taxon>Lophotrochozoa</taxon>
        <taxon>Mollusca</taxon>
        <taxon>Gastropoda</taxon>
        <taxon>Heterobranchia</taxon>
        <taxon>Euthyneura</taxon>
        <taxon>Panpulmonata</taxon>
        <taxon>Hygrophila</taxon>
        <taxon>Lymnaeoidea</taxon>
        <taxon>Planorbidae</taxon>
        <taxon>Biomphalaria</taxon>
    </lineage>
</organism>
<dbReference type="SUPFAM" id="SSF63707">
    <property type="entry name" value="Ganglioside M2 (gm2) activator"/>
    <property type="match status" value="1"/>
</dbReference>
<evidence type="ECO:0000259" key="2">
    <source>
        <dbReference type="SMART" id="SM00737"/>
    </source>
</evidence>
<keyword evidence="3" id="KW-1185">Reference proteome</keyword>
<dbReference type="Pfam" id="PF02221">
    <property type="entry name" value="E1_DerP2_DerF2"/>
    <property type="match status" value="1"/>
</dbReference>
<dbReference type="GO" id="GO:0008047">
    <property type="term" value="F:enzyme activator activity"/>
    <property type="evidence" value="ECO:0007669"/>
    <property type="project" value="InterPro"/>
</dbReference>
<dbReference type="GO" id="GO:0009898">
    <property type="term" value="C:cytoplasmic side of plasma membrane"/>
    <property type="evidence" value="ECO:0007669"/>
    <property type="project" value="TreeGrafter"/>
</dbReference>
<dbReference type="PANTHER" id="PTHR17357">
    <property type="entry name" value="GM2 GANGLIOSIDE ACTIVATOR PROTEIN"/>
    <property type="match status" value="1"/>
</dbReference>
<dbReference type="PANTHER" id="PTHR17357:SF0">
    <property type="entry name" value="GANGLIOSIDE GM2 ACTIVATOR"/>
    <property type="match status" value="1"/>
</dbReference>
<dbReference type="SMART" id="SM00737">
    <property type="entry name" value="ML"/>
    <property type="match status" value="1"/>
</dbReference>